<reference evidence="3 4" key="1">
    <citation type="submission" date="2020-08" db="EMBL/GenBank/DDBJ databases">
        <title>Genome public.</title>
        <authorList>
            <person name="Liu C."/>
            <person name="Sun Q."/>
        </authorList>
    </citation>
    <scope>NUCLEOTIDE SEQUENCE [LARGE SCALE GENOMIC DNA]</scope>
    <source>
        <strain evidence="3 4">M2</strain>
    </source>
</reference>
<proteinExistence type="inferred from homology"/>
<dbReference type="InterPro" id="IPR050563">
    <property type="entry name" value="4-hydroxybenzoyl-CoA_TE"/>
</dbReference>
<dbReference type="PANTHER" id="PTHR31793:SF27">
    <property type="entry name" value="NOVEL THIOESTERASE SUPERFAMILY DOMAIN AND SAPOSIN A-TYPE DOMAIN CONTAINING PROTEIN (0610012H03RIK)"/>
    <property type="match status" value="1"/>
</dbReference>
<dbReference type="RefSeq" id="WP_186969450.1">
    <property type="nucleotide sequence ID" value="NZ_JACOPK010000003.1"/>
</dbReference>
<comment type="similarity">
    <text evidence="1">Belongs to the 4-hydroxybenzoyl-CoA thioesterase family.</text>
</comment>
<evidence type="ECO:0000256" key="2">
    <source>
        <dbReference type="ARBA" id="ARBA00022801"/>
    </source>
</evidence>
<dbReference type="InterPro" id="IPR006684">
    <property type="entry name" value="YbgC/YbaW"/>
</dbReference>
<keyword evidence="2" id="KW-0378">Hydrolase</keyword>
<evidence type="ECO:0000313" key="4">
    <source>
        <dbReference type="Proteomes" id="UP000641741"/>
    </source>
</evidence>
<evidence type="ECO:0000256" key="1">
    <source>
        <dbReference type="ARBA" id="ARBA00005953"/>
    </source>
</evidence>
<protein>
    <submittedName>
        <fullName evidence="3">Acyl-CoA thioesterase</fullName>
    </submittedName>
</protein>
<dbReference type="PANTHER" id="PTHR31793">
    <property type="entry name" value="4-HYDROXYBENZOYL-COA THIOESTERASE FAMILY MEMBER"/>
    <property type="match status" value="1"/>
</dbReference>
<dbReference type="Gene3D" id="3.10.129.10">
    <property type="entry name" value="Hotdog Thioesterase"/>
    <property type="match status" value="1"/>
</dbReference>
<dbReference type="CDD" id="cd00586">
    <property type="entry name" value="4HBT"/>
    <property type="match status" value="1"/>
</dbReference>
<comment type="caution">
    <text evidence="3">The sequence shown here is derived from an EMBL/GenBank/DDBJ whole genome shotgun (WGS) entry which is preliminary data.</text>
</comment>
<name>A0ABR7GLG2_9FIRM</name>
<evidence type="ECO:0000313" key="3">
    <source>
        <dbReference type="EMBL" id="MBC5695157.1"/>
    </source>
</evidence>
<accession>A0ABR7GLG2</accession>
<dbReference type="Pfam" id="PF13279">
    <property type="entry name" value="4HBT_2"/>
    <property type="match status" value="1"/>
</dbReference>
<dbReference type="NCBIfam" id="TIGR00051">
    <property type="entry name" value="YbgC/FadM family acyl-CoA thioesterase"/>
    <property type="match status" value="1"/>
</dbReference>
<organism evidence="3 4">
    <name type="scientific">Agathobaculum hominis</name>
    <dbReference type="NCBI Taxonomy" id="2763014"/>
    <lineage>
        <taxon>Bacteria</taxon>
        <taxon>Bacillati</taxon>
        <taxon>Bacillota</taxon>
        <taxon>Clostridia</taxon>
        <taxon>Eubacteriales</taxon>
        <taxon>Butyricicoccaceae</taxon>
        <taxon>Agathobaculum</taxon>
    </lineage>
</organism>
<dbReference type="EMBL" id="JACOPK010000003">
    <property type="protein sequence ID" value="MBC5695157.1"/>
    <property type="molecule type" value="Genomic_DNA"/>
</dbReference>
<keyword evidence="4" id="KW-1185">Reference proteome</keyword>
<dbReference type="Proteomes" id="UP000641741">
    <property type="component" value="Unassembled WGS sequence"/>
</dbReference>
<sequence>MNPCEHKVQYYETDGMGIVHHSNYIRWFEEARVDLLEQLGFGYDRIEAAGYSGPVLEVSCQYKTMSKFGETVSIQAAITQYNGVRMTLHYDVFDKATGEVRCTGDSRHCFINSDGHPAILRRCWPEFDAALASHVTVEK</sequence>
<dbReference type="PIRSF" id="PIRSF003230">
    <property type="entry name" value="YbgC"/>
    <property type="match status" value="1"/>
</dbReference>
<dbReference type="SUPFAM" id="SSF54637">
    <property type="entry name" value="Thioesterase/thiol ester dehydrase-isomerase"/>
    <property type="match status" value="1"/>
</dbReference>
<dbReference type="InterPro" id="IPR029069">
    <property type="entry name" value="HotDog_dom_sf"/>
</dbReference>
<gene>
    <name evidence="3" type="ORF">H8S02_04245</name>
</gene>